<keyword evidence="3" id="KW-1133">Transmembrane helix</keyword>
<evidence type="ECO:0000256" key="7">
    <source>
        <dbReference type="ARBA" id="ARBA00023461"/>
    </source>
</evidence>
<dbReference type="GO" id="GO:0000139">
    <property type="term" value="C:Golgi membrane"/>
    <property type="evidence" value="ECO:0007669"/>
    <property type="project" value="UniProtKB-SubCell"/>
</dbReference>
<protein>
    <recommendedName>
        <fullName evidence="8">SREBP regulating gene protein</fullName>
    </recommendedName>
</protein>
<dbReference type="InterPro" id="IPR019352">
    <property type="entry name" value="SPRING1"/>
</dbReference>
<name>A0A830HPB4_9CHLO</name>
<feature type="chain" id="PRO_5032268437" description="SREBP regulating gene protein" evidence="9">
    <location>
        <begin position="20"/>
        <end position="428"/>
    </location>
</feature>
<dbReference type="AlphaFoldDB" id="A0A830HPB4"/>
<evidence type="ECO:0000256" key="4">
    <source>
        <dbReference type="ARBA" id="ARBA00023034"/>
    </source>
</evidence>
<keyword evidence="9" id="KW-0732">Signal</keyword>
<comment type="similarity">
    <text evidence="7">Belongs to the SPRING family.</text>
</comment>
<keyword evidence="5" id="KW-0472">Membrane</keyword>
<accession>A0A830HPB4</accession>
<evidence type="ECO:0000256" key="3">
    <source>
        <dbReference type="ARBA" id="ARBA00022989"/>
    </source>
</evidence>
<dbReference type="Proteomes" id="UP000660262">
    <property type="component" value="Unassembled WGS sequence"/>
</dbReference>
<dbReference type="OrthoDB" id="70142at2759"/>
<gene>
    <name evidence="10" type="ORF">PPROV_000638200</name>
</gene>
<dbReference type="PANTHER" id="PTHR13481">
    <property type="entry name" value="SREBP REGULATING GENE PROTEIN"/>
    <property type="match status" value="1"/>
</dbReference>
<evidence type="ECO:0000256" key="2">
    <source>
        <dbReference type="ARBA" id="ARBA00022692"/>
    </source>
</evidence>
<reference evidence="10" key="1">
    <citation type="submission" date="2020-10" db="EMBL/GenBank/DDBJ databases">
        <title>Unveiling of a novel bifunctional photoreceptor, Dualchrome1, isolated from a cosmopolitan green alga.</title>
        <authorList>
            <person name="Suzuki S."/>
            <person name="Kawachi M."/>
        </authorList>
    </citation>
    <scope>NUCLEOTIDE SEQUENCE</scope>
    <source>
        <strain evidence="10">NIES 2893</strain>
    </source>
</reference>
<evidence type="ECO:0000256" key="9">
    <source>
        <dbReference type="SAM" id="SignalP"/>
    </source>
</evidence>
<evidence type="ECO:0000256" key="1">
    <source>
        <dbReference type="ARBA" id="ARBA00004194"/>
    </source>
</evidence>
<keyword evidence="11" id="KW-1185">Reference proteome</keyword>
<evidence type="ECO:0000313" key="10">
    <source>
        <dbReference type="EMBL" id="GHP07640.1"/>
    </source>
</evidence>
<dbReference type="GO" id="GO:2000640">
    <property type="term" value="P:positive regulation of SREBP signaling pathway"/>
    <property type="evidence" value="ECO:0007669"/>
    <property type="project" value="InterPro"/>
</dbReference>
<organism evidence="10 11">
    <name type="scientific">Pycnococcus provasolii</name>
    <dbReference type="NCBI Taxonomy" id="41880"/>
    <lineage>
        <taxon>Eukaryota</taxon>
        <taxon>Viridiplantae</taxon>
        <taxon>Chlorophyta</taxon>
        <taxon>Pseudoscourfieldiophyceae</taxon>
        <taxon>Pseudoscourfieldiales</taxon>
        <taxon>Pycnococcaceae</taxon>
        <taxon>Pycnococcus</taxon>
    </lineage>
</organism>
<evidence type="ECO:0000256" key="8">
    <source>
        <dbReference type="ARBA" id="ARBA00023485"/>
    </source>
</evidence>
<keyword evidence="6" id="KW-0325">Glycoprotein</keyword>
<evidence type="ECO:0000256" key="6">
    <source>
        <dbReference type="ARBA" id="ARBA00023180"/>
    </source>
</evidence>
<sequence length="428" mass="46991">MSQLVVFVVFVMITWMALSSSSSSIMVVSLASSQLPSSSLEALDAYDGATISPAMALLDAPYLATVVDEALDKAFASKAMKGRQYIRRKRGKSRQRNALAAVFMHALRLRHMNCTPPTTTLSHQGAPLPTSGSGGSSKNILAIGCSWNPRAIPSEYWHFIAITHAREGSPPLLMLKKNNDDDKKRPSCKKSVRDVEHLADEFGNVCTLARWHAHSAAEKSAACCPPPPGAREDANLLFAQSCDTNSRCCRSYPLCVAMCQSTLLSTTAWADYDDVNVTLPDIAMEHPHNWLRYLASRANASDDAGVEWASSSLIAKCTDDAYGAADALTPRWLPEDYDDVSMRQDGDGVLSHVRGLRRKRIGHHLPPGFVLTAYAYCELKCRSNTLSTLHENTFRSSYHYCFGESVYAHGIPLSRFEMGLRLKGLIAE</sequence>
<comment type="caution">
    <text evidence="10">The sequence shown here is derived from an EMBL/GenBank/DDBJ whole genome shotgun (WGS) entry which is preliminary data.</text>
</comment>
<comment type="subcellular location">
    <subcellularLocation>
        <location evidence="1">Golgi apparatus membrane</location>
        <topology evidence="1">Single-pass membrane protein</topology>
    </subcellularLocation>
</comment>
<keyword evidence="4" id="KW-0333">Golgi apparatus</keyword>
<feature type="signal peptide" evidence="9">
    <location>
        <begin position="1"/>
        <end position="19"/>
    </location>
</feature>
<keyword evidence="2" id="KW-0812">Transmembrane</keyword>
<dbReference type="PANTHER" id="PTHR13481:SF0">
    <property type="entry name" value="SREBP REGULATING GENE PROTEIN"/>
    <property type="match status" value="1"/>
</dbReference>
<dbReference type="Pfam" id="PF10218">
    <property type="entry name" value="SPRING1"/>
    <property type="match status" value="2"/>
</dbReference>
<evidence type="ECO:0000256" key="5">
    <source>
        <dbReference type="ARBA" id="ARBA00023136"/>
    </source>
</evidence>
<proteinExistence type="inferred from homology"/>
<evidence type="ECO:0000313" key="11">
    <source>
        <dbReference type="Proteomes" id="UP000660262"/>
    </source>
</evidence>
<dbReference type="EMBL" id="BNJQ01000017">
    <property type="protein sequence ID" value="GHP07640.1"/>
    <property type="molecule type" value="Genomic_DNA"/>
</dbReference>